<name>A0A4S2KD80_9HYME</name>
<evidence type="ECO:0000313" key="1">
    <source>
        <dbReference type="EMBL" id="TGZ46766.1"/>
    </source>
</evidence>
<proteinExistence type="predicted"/>
<comment type="caution">
    <text evidence="1">The sequence shown here is derived from an EMBL/GenBank/DDBJ whole genome shotgun (WGS) entry which is preliminary data.</text>
</comment>
<keyword evidence="2" id="KW-1185">Reference proteome</keyword>
<gene>
    <name evidence="1" type="ORF">DBV15_05516</name>
</gene>
<dbReference type="EMBL" id="QBLH01002819">
    <property type="protein sequence ID" value="TGZ46766.1"/>
    <property type="molecule type" value="Genomic_DNA"/>
</dbReference>
<protein>
    <submittedName>
        <fullName evidence="1">Uncharacterized protein</fullName>
    </submittedName>
</protein>
<evidence type="ECO:0000313" key="2">
    <source>
        <dbReference type="Proteomes" id="UP000310200"/>
    </source>
</evidence>
<reference evidence="1 2" key="1">
    <citation type="journal article" date="2019" name="Philos. Trans. R. Soc. Lond., B, Biol. Sci.">
        <title>Ant behaviour and brain gene expression of defending hosts depend on the ecological success of the intruding social parasite.</title>
        <authorList>
            <person name="Kaur R."/>
            <person name="Stoldt M."/>
            <person name="Jongepier E."/>
            <person name="Feldmeyer B."/>
            <person name="Menzel F."/>
            <person name="Bornberg-Bauer E."/>
            <person name="Foitzik S."/>
        </authorList>
    </citation>
    <scope>NUCLEOTIDE SEQUENCE [LARGE SCALE GENOMIC DNA]</scope>
    <source>
        <tissue evidence="1">Whole body</tissue>
    </source>
</reference>
<accession>A0A4S2KD80</accession>
<dbReference type="Proteomes" id="UP000310200">
    <property type="component" value="Unassembled WGS sequence"/>
</dbReference>
<sequence>MRVILCPYEIGRNTRQDNEATRRSNSLTKVHPFFREWEAHVIHTRAHTLTIATGGDSGRSFCATTEKEKAGRGERRQLREWAPTGREWDPRLLGTRERRGKKGFVKK</sequence>
<organism evidence="1 2">
    <name type="scientific">Temnothorax longispinosus</name>
    <dbReference type="NCBI Taxonomy" id="300112"/>
    <lineage>
        <taxon>Eukaryota</taxon>
        <taxon>Metazoa</taxon>
        <taxon>Ecdysozoa</taxon>
        <taxon>Arthropoda</taxon>
        <taxon>Hexapoda</taxon>
        <taxon>Insecta</taxon>
        <taxon>Pterygota</taxon>
        <taxon>Neoptera</taxon>
        <taxon>Endopterygota</taxon>
        <taxon>Hymenoptera</taxon>
        <taxon>Apocrita</taxon>
        <taxon>Aculeata</taxon>
        <taxon>Formicoidea</taxon>
        <taxon>Formicidae</taxon>
        <taxon>Myrmicinae</taxon>
        <taxon>Temnothorax</taxon>
    </lineage>
</organism>
<dbReference type="AlphaFoldDB" id="A0A4S2KD80"/>